<gene>
    <name evidence="3" type="ORF">ENS56_01795</name>
</gene>
<evidence type="ECO:0000313" key="3">
    <source>
        <dbReference type="EMBL" id="HGT46750.1"/>
    </source>
</evidence>
<organism evidence="3">
    <name type="scientific">Ignavibacterium album</name>
    <dbReference type="NCBI Taxonomy" id="591197"/>
    <lineage>
        <taxon>Bacteria</taxon>
        <taxon>Pseudomonadati</taxon>
        <taxon>Ignavibacteriota</taxon>
        <taxon>Ignavibacteria</taxon>
        <taxon>Ignavibacteriales</taxon>
        <taxon>Ignavibacteriaceae</taxon>
        <taxon>Ignavibacterium</taxon>
    </lineage>
</organism>
<dbReference type="SUPFAM" id="SSF52172">
    <property type="entry name" value="CheY-like"/>
    <property type="match status" value="1"/>
</dbReference>
<dbReference type="AlphaFoldDB" id="A0A832G697"/>
<protein>
    <recommendedName>
        <fullName evidence="2">Response regulatory domain-containing protein</fullName>
    </recommendedName>
</protein>
<sequence>MSNINELIKRVLIIEDDEKTINDLKNEFDNANIETICCQEYDDAENALRNNIPFDVVILDWYFVLDESSENSIKILKELKNRYFVPVFVYTGHLSDFDNKSEDELGYPKNMILGFDKTIGVNELRNRISEKLSDNLAYKLSVSYRNKIHSHLENVFFELNTSENISLGKVLKIIYGDGENIDWNNDILITLLHRSLVSDDDFTHKISEILRNVNDSGQNNPDLNRKLLSKILYHYGKSDFIRNGDIVTIKNTDNNILAYGIVVTPDCDLENKSSRQIEIIELRKLNDSDLNNDTIKDIKNYKHPSLFYFPLIIINNEAIDFVGFLKQKLIAQEKDITGGTKFPSASKRLLYSQSFISNGTEVKLELICTKVNPYKAEFFQKLNTHNSRVGIPDIKKLL</sequence>
<evidence type="ECO:0000256" key="1">
    <source>
        <dbReference type="PROSITE-ProRule" id="PRU00169"/>
    </source>
</evidence>
<dbReference type="InterPro" id="IPR011006">
    <property type="entry name" value="CheY-like_superfamily"/>
</dbReference>
<dbReference type="EMBL" id="DSVI01000004">
    <property type="protein sequence ID" value="HGT46750.1"/>
    <property type="molecule type" value="Genomic_DNA"/>
</dbReference>
<comment type="caution">
    <text evidence="3">The sequence shown here is derived from an EMBL/GenBank/DDBJ whole genome shotgun (WGS) entry which is preliminary data.</text>
</comment>
<feature type="domain" description="Response regulatory" evidence="2">
    <location>
        <begin position="10"/>
        <end position="132"/>
    </location>
</feature>
<feature type="modified residue" description="4-aspartylphosphate" evidence="1">
    <location>
        <position position="60"/>
    </location>
</feature>
<evidence type="ECO:0000259" key="2">
    <source>
        <dbReference type="PROSITE" id="PS50110"/>
    </source>
</evidence>
<dbReference type="PROSITE" id="PS50890">
    <property type="entry name" value="PUA"/>
    <property type="match status" value="1"/>
</dbReference>
<dbReference type="PROSITE" id="PS50110">
    <property type="entry name" value="RESPONSE_REGULATORY"/>
    <property type="match status" value="1"/>
</dbReference>
<reference evidence="3" key="1">
    <citation type="journal article" date="2020" name="mSystems">
        <title>Genome- and Community-Level Interaction Insights into Carbon Utilization and Element Cycling Functions of Hydrothermarchaeota in Hydrothermal Sediment.</title>
        <authorList>
            <person name="Zhou Z."/>
            <person name="Liu Y."/>
            <person name="Xu W."/>
            <person name="Pan J."/>
            <person name="Luo Z.H."/>
            <person name="Li M."/>
        </authorList>
    </citation>
    <scope>NUCLEOTIDE SEQUENCE [LARGE SCALE GENOMIC DNA]</scope>
    <source>
        <strain evidence="3">SpSt-500</strain>
    </source>
</reference>
<dbReference type="InterPro" id="IPR001789">
    <property type="entry name" value="Sig_transdc_resp-reg_receiver"/>
</dbReference>
<name>A0A832G697_9BACT</name>
<proteinExistence type="predicted"/>
<dbReference type="Gene3D" id="3.40.50.2300">
    <property type="match status" value="1"/>
</dbReference>
<accession>A0A832G697</accession>
<keyword evidence="1" id="KW-0597">Phosphoprotein</keyword>
<dbReference type="GO" id="GO:0000160">
    <property type="term" value="P:phosphorelay signal transduction system"/>
    <property type="evidence" value="ECO:0007669"/>
    <property type="project" value="InterPro"/>
</dbReference>